<evidence type="ECO:0000256" key="2">
    <source>
        <dbReference type="ARBA" id="ARBA00022671"/>
    </source>
</evidence>
<evidence type="ECO:0000256" key="4">
    <source>
        <dbReference type="ARBA" id="ARBA00022842"/>
    </source>
</evidence>
<evidence type="ECO:0000313" key="9">
    <source>
        <dbReference type="EMBL" id="PPS95209.1"/>
    </source>
</evidence>
<organism evidence="8">
    <name type="scientific">Cryptosporidium hominis</name>
    <dbReference type="NCBI Taxonomy" id="237895"/>
    <lineage>
        <taxon>Eukaryota</taxon>
        <taxon>Sar</taxon>
        <taxon>Alveolata</taxon>
        <taxon>Apicomplexa</taxon>
        <taxon>Conoidasida</taxon>
        <taxon>Coccidia</taxon>
        <taxon>Eucoccidiorida</taxon>
        <taxon>Eimeriorina</taxon>
        <taxon>Cryptosporidiidae</taxon>
        <taxon>Cryptosporidium</taxon>
    </lineage>
</organism>
<dbReference type="InterPro" id="IPR050725">
    <property type="entry name" value="CysQ/Inositol_MonoPase"/>
</dbReference>
<evidence type="ECO:0000313" key="8">
    <source>
        <dbReference type="EMBL" id="CUV04536.1"/>
    </source>
</evidence>
<dbReference type="Pfam" id="PF00459">
    <property type="entry name" value="Inositol_P"/>
    <property type="match status" value="1"/>
</dbReference>
<comment type="cofactor">
    <cofactor evidence="7">
        <name>Mg(2+)</name>
        <dbReference type="ChEBI" id="CHEBI:18420"/>
    </cofactor>
</comment>
<protein>
    <submittedName>
        <fullName evidence="9">Inositol monophosphatase-like protein</fullName>
    </submittedName>
</protein>
<evidence type="ECO:0000256" key="6">
    <source>
        <dbReference type="ARBA" id="ARBA00044478"/>
    </source>
</evidence>
<sequence>MSLDEFNKLRYETNLDSKVVISAREVVEIGFLASKVIMEIYKNIDAELRINYKDKDNSPVTTADLNANEIICAKLSSKWPQIPIISEESETDTWENRQKYKICWLIDPLDGTKEFLRRNGEFTVNIGLCENGEPTLGVVSIPNTGISFFSFNNLGGAYKITTLNSSNVICGKTSLEFIPKSNQPFPNNGVIRILKSHNYKCPILDLFAEKFFQNNIKIPFGSSIKFIELIESRADIYPRFHDCMEWDTCASHIIIRQTCGDIYKLETFFSGSETQFKLGEPLTYNKEVLINPYFVAANEKVIETLRNRIISKSD</sequence>
<feature type="binding site" evidence="7">
    <location>
        <position position="110"/>
    </location>
    <ligand>
        <name>Mg(2+)</name>
        <dbReference type="ChEBI" id="CHEBI:18420"/>
        <label>1</label>
        <note>catalytic</note>
    </ligand>
</feature>
<dbReference type="Gene3D" id="3.30.540.10">
    <property type="entry name" value="Fructose-1,6-Bisphosphatase, subunit A, domain 1"/>
    <property type="match status" value="1"/>
</dbReference>
<evidence type="ECO:0000256" key="3">
    <source>
        <dbReference type="ARBA" id="ARBA00022723"/>
    </source>
</evidence>
<accession>A0A0S4TB84</accession>
<dbReference type="PANTHER" id="PTHR43028:SF5">
    <property type="entry name" value="3'(2'),5'-BISPHOSPHATE NUCLEOTIDASE 1"/>
    <property type="match status" value="1"/>
</dbReference>
<dbReference type="Gene3D" id="3.40.190.80">
    <property type="match status" value="1"/>
</dbReference>
<dbReference type="GO" id="GO:0004441">
    <property type="term" value="F:inositol-1,4-bisphosphate 1-phosphatase activity"/>
    <property type="evidence" value="ECO:0007669"/>
    <property type="project" value="UniProtKB-EC"/>
</dbReference>
<dbReference type="VEuPathDB" id="CryptoDB:Chro.20196"/>
<keyword evidence="4 7" id="KW-0460">Magnesium</keyword>
<comment type="similarity">
    <text evidence="1">Belongs to the inositol monophosphatase superfamily.</text>
</comment>
<keyword evidence="10" id="KW-1185">Reference proteome</keyword>
<reference evidence="9 10" key="1">
    <citation type="submission" date="2014-11" db="EMBL/GenBank/DDBJ databases">
        <title>Comparative genomic analysis of Cryptosporidium hominis reveals occurrence of genetic recombination in virulent subtypes.</title>
        <authorList>
            <person name="Guo Y."/>
            <person name="Tang K."/>
            <person name="Frace M."/>
            <person name="Li N."/>
            <person name="Roellig D.M."/>
            <person name="Sammons S."/>
            <person name="Knipe K."/>
            <person name="Rowe L."/>
            <person name="Feng Y."/>
            <person name="Xiao L."/>
        </authorList>
    </citation>
    <scope>NUCLEOTIDE SEQUENCE [LARGE SCALE GENOMIC DNA]</scope>
    <source>
        <strain evidence="9">30976</strain>
    </source>
</reference>
<dbReference type="CDD" id="cd01638">
    <property type="entry name" value="CysQ"/>
    <property type="match status" value="1"/>
</dbReference>
<feature type="binding site" evidence="7">
    <location>
        <position position="247"/>
    </location>
    <ligand>
        <name>Mg(2+)</name>
        <dbReference type="ChEBI" id="CHEBI:18420"/>
        <label>1</label>
        <note>catalytic</note>
    </ligand>
</feature>
<reference evidence="8" key="2">
    <citation type="submission" date="2015-08" db="EMBL/GenBank/DDBJ databases">
        <authorList>
            <person name="Babu N.S."/>
            <person name="Beckwith C.J."/>
            <person name="Beseler K.G."/>
            <person name="Brison A."/>
            <person name="Carone J.V."/>
            <person name="Caskin T.P."/>
            <person name="Diamond M."/>
            <person name="Durham M.E."/>
            <person name="Foxe J.M."/>
            <person name="Go M."/>
            <person name="Henderson B.A."/>
            <person name="Jones I.B."/>
            <person name="McGettigan J.A."/>
            <person name="Micheletti S.J."/>
            <person name="Nasrallah M.E."/>
            <person name="Ortiz D."/>
            <person name="Piller C.R."/>
            <person name="Privatt S.R."/>
            <person name="Schneider S.L."/>
            <person name="Sharp S."/>
            <person name="Smith T.C."/>
            <person name="Stanton J.D."/>
            <person name="Ullery H.E."/>
            <person name="Wilson R.J."/>
            <person name="Serrano M.G."/>
            <person name="Buck G."/>
            <person name="Lee V."/>
            <person name="Wang Y."/>
            <person name="Carvalho R."/>
            <person name="Voegtly L."/>
            <person name="Shi R."/>
            <person name="Duckworth R."/>
            <person name="Johnson A."/>
            <person name="Loviza R."/>
            <person name="Walstead R."/>
            <person name="Shah Z."/>
            <person name="Kiflezghi M."/>
            <person name="Wade K."/>
            <person name="Ball S.L."/>
            <person name="Bradley K.W."/>
            <person name="Asai D.J."/>
            <person name="Bowman C.A."/>
            <person name="Russell D.A."/>
            <person name="Pope W.H."/>
            <person name="Jacobs-Sera D."/>
            <person name="Hendrix R.W."/>
            <person name="Hatfull G.F."/>
        </authorList>
    </citation>
    <scope>NUCLEOTIDE SEQUENCE [LARGE SCALE GENOMIC DNA]</scope>
</reference>
<name>A0A0S4TB84_CRYHO</name>
<keyword evidence="3 7" id="KW-0479">Metal-binding</keyword>
<reference evidence="9 10" key="3">
    <citation type="submission" date="2017-10" db="EMBL/GenBank/DDBJ databases">
        <title>Consistent, comparative and evidence-based genome annotation and re-annotation for the closely-related species, Cryptosporidium parvum, C. hominis and C. tyzzeri.</title>
        <authorList>
            <person name="Baptista R.P."/>
            <person name="Li Y."/>
            <person name="Sateriale A."/>
            <person name="Striepen B."/>
            <person name="Kissinger J.C."/>
        </authorList>
    </citation>
    <scope>NUCLEOTIDE SEQUENCE [LARGE SCALE GENOMIC DNA]</scope>
    <source>
        <strain evidence="9">30976</strain>
    </source>
</reference>
<dbReference type="InterPro" id="IPR020583">
    <property type="entry name" value="Inositol_monoP_metal-BS"/>
</dbReference>
<dbReference type="EMBL" id="JTAI01000039">
    <property type="protein sequence ID" value="PPS95209.1"/>
    <property type="molecule type" value="Genomic_DNA"/>
</dbReference>
<dbReference type="PROSITE" id="PS00629">
    <property type="entry name" value="IMP_1"/>
    <property type="match status" value="1"/>
</dbReference>
<dbReference type="VEuPathDB" id="CryptoDB:Chro.20197"/>
<evidence type="ECO:0000256" key="1">
    <source>
        <dbReference type="ARBA" id="ARBA00009759"/>
    </source>
</evidence>
<proteinExistence type="inferred from homology"/>
<evidence type="ECO:0000256" key="5">
    <source>
        <dbReference type="ARBA" id="ARBA00044465"/>
    </source>
</evidence>
<keyword evidence="2" id="KW-0452">Lithium</keyword>
<dbReference type="GO" id="GO:0046872">
    <property type="term" value="F:metal ion binding"/>
    <property type="evidence" value="ECO:0007669"/>
    <property type="project" value="UniProtKB-KW"/>
</dbReference>
<dbReference type="SUPFAM" id="SSF56655">
    <property type="entry name" value="Carbohydrate phosphatase"/>
    <property type="match status" value="1"/>
</dbReference>
<dbReference type="Proteomes" id="UP000199752">
    <property type="component" value="Chromosome 2"/>
</dbReference>
<feature type="binding site" evidence="7">
    <location>
        <position position="87"/>
    </location>
    <ligand>
        <name>Mg(2+)</name>
        <dbReference type="ChEBI" id="CHEBI:18420"/>
        <label>1</label>
        <note>catalytic</note>
    </ligand>
</feature>
<dbReference type="VEuPathDB" id="CryptoDB:CHUDEA2_1810"/>
<comment type="catalytic activity">
    <reaction evidence="5">
        <text>1D-myo-inositol 1,3,4-trisphosphate + H2O = 1D-myo-inositol 3,4-bisphosphate + phosphate</text>
        <dbReference type="Rhea" id="RHEA:70319"/>
        <dbReference type="ChEBI" id="CHEBI:15377"/>
        <dbReference type="ChEBI" id="CHEBI:43474"/>
        <dbReference type="ChEBI" id="CHEBI:58414"/>
        <dbReference type="ChEBI" id="CHEBI:83241"/>
    </reaction>
    <physiologicalReaction direction="left-to-right" evidence="5">
        <dbReference type="Rhea" id="RHEA:70320"/>
    </physiologicalReaction>
</comment>
<dbReference type="AlphaFoldDB" id="A0A0S4TB84"/>
<gene>
    <name evidence="8" type="ORF">CHUDEA2_1810</name>
    <name evidence="9" type="ORF">GY17_00002133</name>
</gene>
<dbReference type="VEuPathDB" id="CryptoDB:GY17_00002133"/>
<comment type="catalytic activity">
    <reaction evidence="6">
        <text>1D-myo-inositol 1,4-bisphosphate + H2O = 1D-myo-inositol 4-phosphate + phosphate</text>
        <dbReference type="Rhea" id="RHEA:15553"/>
        <dbReference type="ChEBI" id="CHEBI:15377"/>
        <dbReference type="ChEBI" id="CHEBI:43474"/>
        <dbReference type="ChEBI" id="CHEBI:58282"/>
        <dbReference type="ChEBI" id="CHEBI:58469"/>
        <dbReference type="EC" id="3.1.3.57"/>
    </reaction>
    <physiologicalReaction direction="left-to-right" evidence="6">
        <dbReference type="Rhea" id="RHEA:15554"/>
    </physiologicalReaction>
</comment>
<dbReference type="PRINTS" id="PR00377">
    <property type="entry name" value="IMPHPHTASES"/>
</dbReference>
<dbReference type="Proteomes" id="UP001429100">
    <property type="component" value="Unassembled WGS sequence"/>
</dbReference>
<feature type="binding site" evidence="7">
    <location>
        <position position="109"/>
    </location>
    <ligand>
        <name>Mg(2+)</name>
        <dbReference type="ChEBI" id="CHEBI:18420"/>
        <label>1</label>
        <note>catalytic</note>
    </ligand>
</feature>
<dbReference type="PANTHER" id="PTHR43028">
    <property type="entry name" value="3'(2'),5'-BISPHOSPHATE NUCLEOTIDASE 1"/>
    <property type="match status" value="1"/>
</dbReference>
<dbReference type="InterPro" id="IPR000760">
    <property type="entry name" value="Inositol_monophosphatase-like"/>
</dbReference>
<evidence type="ECO:0000256" key="7">
    <source>
        <dbReference type="PIRSR" id="PIRSR600760-2"/>
    </source>
</evidence>
<feature type="binding site" evidence="7">
    <location>
        <position position="107"/>
    </location>
    <ligand>
        <name>Mg(2+)</name>
        <dbReference type="ChEBI" id="CHEBI:18420"/>
        <label>1</label>
        <note>catalytic</note>
    </ligand>
</feature>
<evidence type="ECO:0000313" key="10">
    <source>
        <dbReference type="Proteomes" id="UP001429100"/>
    </source>
</evidence>
<dbReference type="EMBL" id="LN877948">
    <property type="protein sequence ID" value="CUV04536.1"/>
    <property type="molecule type" value="Genomic_DNA"/>
</dbReference>
<dbReference type="VEuPathDB" id="CryptoDB:ChTU502y2012_418g0175"/>